<reference evidence="9" key="1">
    <citation type="journal article" date="2016" name="G3 (Bethesda)">
        <title>First Draft Assembly and Annotation of the Genome of a California Endemic Oak Quercus lobata Nee (Fagaceae).</title>
        <authorList>
            <person name="Sork V.L."/>
            <person name="Fitz-Gibbon S.T."/>
            <person name="Puiu D."/>
            <person name="Crepeau M."/>
            <person name="Gugger P.F."/>
            <person name="Sherman R."/>
            <person name="Stevens K."/>
            <person name="Langley C.H."/>
            <person name="Pellegrini M."/>
            <person name="Salzberg S.L."/>
        </authorList>
    </citation>
    <scope>NUCLEOTIDE SEQUENCE [LARGE SCALE GENOMIC DNA]</scope>
    <source>
        <strain evidence="9">cv. SW786</strain>
    </source>
</reference>
<dbReference type="InterPro" id="IPR005828">
    <property type="entry name" value="MFS_sugar_transport-like"/>
</dbReference>
<evidence type="ECO:0000256" key="5">
    <source>
        <dbReference type="SAM" id="MobiDB-lite"/>
    </source>
</evidence>
<evidence type="ECO:0000256" key="1">
    <source>
        <dbReference type="ARBA" id="ARBA00004141"/>
    </source>
</evidence>
<evidence type="ECO:0000256" key="2">
    <source>
        <dbReference type="ARBA" id="ARBA00022692"/>
    </source>
</evidence>
<evidence type="ECO:0000256" key="4">
    <source>
        <dbReference type="ARBA" id="ARBA00023136"/>
    </source>
</evidence>
<feature type="region of interest" description="Disordered" evidence="5">
    <location>
        <begin position="25"/>
        <end position="56"/>
    </location>
</feature>
<evidence type="ECO:0000256" key="3">
    <source>
        <dbReference type="ARBA" id="ARBA00022989"/>
    </source>
</evidence>
<dbReference type="GO" id="GO:0016020">
    <property type="term" value="C:membrane"/>
    <property type="evidence" value="ECO:0007669"/>
    <property type="project" value="UniProtKB-SubCell"/>
</dbReference>
<protein>
    <recommendedName>
        <fullName evidence="10">Major facilitator superfamily (MFS) profile domain-containing protein</fullName>
    </recommendedName>
</protein>
<name>A0A7N2KTD8_QUELO</name>
<dbReference type="SUPFAM" id="SSF103473">
    <property type="entry name" value="MFS general substrate transporter"/>
    <property type="match status" value="1"/>
</dbReference>
<keyword evidence="4 6" id="KW-0472">Membrane</keyword>
<evidence type="ECO:0000256" key="7">
    <source>
        <dbReference type="SAM" id="SignalP"/>
    </source>
</evidence>
<dbReference type="AlphaFoldDB" id="A0A7N2KTD8"/>
<proteinExistence type="predicted"/>
<sequence>MFLLQFLSIMLFWLFKRSNNGYSMNSSHSSSESKGRSRGKGSGHGVLGPPPSTRSRPTCQVCHNIGHSALDCYHHYDHAYQSSSTNQIASLVYVGNGQVNTTSPILLFTWVMTLMSSLEVTVRINPTWNTTKKIAISDGQSSSQQHKKPSQISSVDGKRPSTSVGSTTRKTLESNKYGIALTIMVLSSLACGVSLCTTRGCVLVSLGLFRLTLGLGIGADYPLSATIMSEFANKRTRGAFIAAVFSMQGFGILAASLTTMVVCKISDFKQLWQHVLQFPATGSLFISLTR</sequence>
<dbReference type="Gramene" id="QL02p015522:mrna">
    <property type="protein sequence ID" value="QL02p015522:mrna"/>
    <property type="gene ID" value="QL02p015522"/>
</dbReference>
<dbReference type="InParanoid" id="A0A7N2KTD8"/>
<accession>A0A7N2KTD8</accession>
<evidence type="ECO:0000313" key="9">
    <source>
        <dbReference type="Proteomes" id="UP000594261"/>
    </source>
</evidence>
<feature type="transmembrane region" description="Helical" evidence="6">
    <location>
        <begin position="239"/>
        <end position="263"/>
    </location>
</feature>
<evidence type="ECO:0008006" key="10">
    <source>
        <dbReference type="Google" id="ProtNLM"/>
    </source>
</evidence>
<feature type="compositionally biased region" description="Polar residues" evidence="5">
    <location>
        <begin position="160"/>
        <end position="169"/>
    </location>
</feature>
<evidence type="ECO:0000313" key="8">
    <source>
        <dbReference type="EnsemblPlants" id="QL02p015522:mrna"/>
    </source>
</evidence>
<dbReference type="PANTHER" id="PTHR24064">
    <property type="entry name" value="SOLUTE CARRIER FAMILY 22 MEMBER"/>
    <property type="match status" value="1"/>
</dbReference>
<dbReference type="GO" id="GO:0022857">
    <property type="term" value="F:transmembrane transporter activity"/>
    <property type="evidence" value="ECO:0007669"/>
    <property type="project" value="InterPro"/>
</dbReference>
<feature type="region of interest" description="Disordered" evidence="5">
    <location>
        <begin position="136"/>
        <end position="169"/>
    </location>
</feature>
<feature type="compositionally biased region" description="Low complexity" evidence="5">
    <location>
        <begin position="140"/>
        <end position="154"/>
    </location>
</feature>
<organism evidence="8 9">
    <name type="scientific">Quercus lobata</name>
    <name type="common">Valley oak</name>
    <dbReference type="NCBI Taxonomy" id="97700"/>
    <lineage>
        <taxon>Eukaryota</taxon>
        <taxon>Viridiplantae</taxon>
        <taxon>Streptophyta</taxon>
        <taxon>Embryophyta</taxon>
        <taxon>Tracheophyta</taxon>
        <taxon>Spermatophyta</taxon>
        <taxon>Magnoliopsida</taxon>
        <taxon>eudicotyledons</taxon>
        <taxon>Gunneridae</taxon>
        <taxon>Pentapetalae</taxon>
        <taxon>rosids</taxon>
        <taxon>fabids</taxon>
        <taxon>Fagales</taxon>
        <taxon>Fagaceae</taxon>
        <taxon>Quercus</taxon>
    </lineage>
</organism>
<dbReference type="Pfam" id="PF00083">
    <property type="entry name" value="Sugar_tr"/>
    <property type="match status" value="1"/>
</dbReference>
<keyword evidence="2 6" id="KW-0812">Transmembrane</keyword>
<keyword evidence="9" id="KW-1185">Reference proteome</keyword>
<dbReference type="Proteomes" id="UP000594261">
    <property type="component" value="Chromosome 2"/>
</dbReference>
<dbReference type="EnsemblPlants" id="QL02p015522:mrna">
    <property type="protein sequence ID" value="QL02p015522:mrna"/>
    <property type="gene ID" value="QL02p015522"/>
</dbReference>
<keyword evidence="7" id="KW-0732">Signal</keyword>
<dbReference type="InterPro" id="IPR036259">
    <property type="entry name" value="MFS_trans_sf"/>
</dbReference>
<feature type="signal peptide" evidence="7">
    <location>
        <begin position="1"/>
        <end position="21"/>
    </location>
</feature>
<feature type="chain" id="PRO_5029493772" description="Major facilitator superfamily (MFS) profile domain-containing protein" evidence="7">
    <location>
        <begin position="22"/>
        <end position="290"/>
    </location>
</feature>
<comment type="subcellular location">
    <subcellularLocation>
        <location evidence="1">Membrane</location>
        <topology evidence="1">Multi-pass membrane protein</topology>
    </subcellularLocation>
</comment>
<evidence type="ECO:0000256" key="6">
    <source>
        <dbReference type="SAM" id="Phobius"/>
    </source>
</evidence>
<keyword evidence="3 6" id="KW-1133">Transmembrane helix</keyword>
<reference evidence="8" key="2">
    <citation type="submission" date="2021-01" db="UniProtKB">
        <authorList>
            <consortium name="EnsemblPlants"/>
        </authorList>
    </citation>
    <scope>IDENTIFICATION</scope>
</reference>
<feature type="transmembrane region" description="Helical" evidence="6">
    <location>
        <begin position="177"/>
        <end position="195"/>
    </location>
</feature>
<feature type="transmembrane region" description="Helical" evidence="6">
    <location>
        <begin position="202"/>
        <end position="219"/>
    </location>
</feature>
<dbReference type="Gene3D" id="1.20.1250.20">
    <property type="entry name" value="MFS general substrate transporter like domains"/>
    <property type="match status" value="1"/>
</dbReference>